<dbReference type="Ensembl" id="ENSEBUT00000014451.1">
    <property type="protein sequence ID" value="ENSEBUP00000013875.1"/>
    <property type="gene ID" value="ENSEBUG00000008738.1"/>
</dbReference>
<dbReference type="GeneTree" id="ENSGT00940000154614"/>
<accession>A0A8C4QDL8</accession>
<dbReference type="SMART" id="SM00209">
    <property type="entry name" value="TSP1"/>
    <property type="match status" value="3"/>
</dbReference>
<dbReference type="Pfam" id="PF00090">
    <property type="entry name" value="TSP_1"/>
    <property type="match status" value="4"/>
</dbReference>
<dbReference type="InterPro" id="IPR036383">
    <property type="entry name" value="TSP1_rpt_sf"/>
</dbReference>
<feature type="compositionally biased region" description="Polar residues" evidence="3">
    <location>
        <begin position="143"/>
        <end position="153"/>
    </location>
</feature>
<dbReference type="Gene3D" id="2.20.100.10">
    <property type="entry name" value="Thrombospondin type-1 (TSP1) repeat"/>
    <property type="match status" value="4"/>
</dbReference>
<dbReference type="SUPFAM" id="SSF82895">
    <property type="entry name" value="TSP-1 type 1 repeat"/>
    <property type="match status" value="4"/>
</dbReference>
<sequence length="339" mass="37042">MTWYCDFCGHSSYRVILKAFCNNYMSLSLPLRCSDAAGGSRRHSCRGVWFRSIPLPRCGTPHSHHHLASRWEALAVWTSTVHGRYSHWLPWGACSVDCGRGSQERVRLCNNPWPANGGRTCQGPSAERQTCHTKPCPGEDQRLSGSSSANNKRASPRSIIYVRTRSCTQPSPQHGGSSCKGSPVETILCDLAQCPVHGGWSSWLSWETCSRSCGEGLQTRQRSCNDPAPAFDGESCRGSSIQTQICNSQQCPVDGVWSPWGDWMACSASCGGGVRNRIRACNNPTPNHGGRPCEDSGSQIEACLPELCPGCPAEATLLLVHIYFNNSFVILTAQIQTHL</sequence>
<dbReference type="PROSITE" id="PS50092">
    <property type="entry name" value="TSP1"/>
    <property type="match status" value="4"/>
</dbReference>
<dbReference type="FunFam" id="2.20.100.10:FF:000007">
    <property type="entry name" value="Thrombospondin 1"/>
    <property type="match status" value="3"/>
</dbReference>
<dbReference type="PANTHER" id="PTHR22906">
    <property type="entry name" value="PROPERDIN"/>
    <property type="match status" value="1"/>
</dbReference>
<dbReference type="InterPro" id="IPR000884">
    <property type="entry name" value="TSP1_rpt"/>
</dbReference>
<evidence type="ECO:0000256" key="1">
    <source>
        <dbReference type="ARBA" id="ARBA00022737"/>
    </source>
</evidence>
<reference evidence="4" key="2">
    <citation type="submission" date="2025-09" db="UniProtKB">
        <authorList>
            <consortium name="Ensembl"/>
        </authorList>
    </citation>
    <scope>IDENTIFICATION</scope>
</reference>
<name>A0A8C4QDL8_EPTBU</name>
<organism evidence="4 5">
    <name type="scientific">Eptatretus burgeri</name>
    <name type="common">Inshore hagfish</name>
    <dbReference type="NCBI Taxonomy" id="7764"/>
    <lineage>
        <taxon>Eukaryota</taxon>
        <taxon>Metazoa</taxon>
        <taxon>Chordata</taxon>
        <taxon>Craniata</taxon>
        <taxon>Vertebrata</taxon>
        <taxon>Cyclostomata</taxon>
        <taxon>Myxini</taxon>
        <taxon>Myxiniformes</taxon>
        <taxon>Myxinidae</taxon>
        <taxon>Eptatretinae</taxon>
        <taxon>Eptatretus</taxon>
    </lineage>
</organism>
<dbReference type="PRINTS" id="PR01705">
    <property type="entry name" value="TSP1REPEAT"/>
</dbReference>
<feature type="region of interest" description="Disordered" evidence="3">
    <location>
        <begin position="120"/>
        <end position="155"/>
    </location>
</feature>
<keyword evidence="2" id="KW-1015">Disulfide bond</keyword>
<dbReference type="InterPro" id="IPR052065">
    <property type="entry name" value="Compl_asym_regulator"/>
</dbReference>
<keyword evidence="1" id="KW-0677">Repeat</keyword>
<evidence type="ECO:0000256" key="2">
    <source>
        <dbReference type="ARBA" id="ARBA00023157"/>
    </source>
</evidence>
<dbReference type="OMA" id="NRQCTST"/>
<evidence type="ECO:0000256" key="3">
    <source>
        <dbReference type="SAM" id="MobiDB-lite"/>
    </source>
</evidence>
<evidence type="ECO:0000313" key="5">
    <source>
        <dbReference type="Proteomes" id="UP000694388"/>
    </source>
</evidence>
<reference evidence="4" key="1">
    <citation type="submission" date="2025-08" db="UniProtKB">
        <authorList>
            <consortium name="Ensembl"/>
        </authorList>
    </citation>
    <scope>IDENTIFICATION</scope>
</reference>
<dbReference type="Proteomes" id="UP000694388">
    <property type="component" value="Unplaced"/>
</dbReference>
<proteinExistence type="predicted"/>
<evidence type="ECO:0000313" key="4">
    <source>
        <dbReference type="Ensembl" id="ENSEBUP00000013875.1"/>
    </source>
</evidence>
<dbReference type="PANTHER" id="PTHR22906:SF21">
    <property type="entry name" value="SEMA DOMAIN-CONTAINING PROTEIN"/>
    <property type="match status" value="1"/>
</dbReference>
<keyword evidence="5" id="KW-1185">Reference proteome</keyword>
<protein>
    <submittedName>
        <fullName evidence="4">Uncharacterized protein</fullName>
    </submittedName>
</protein>
<dbReference type="AlphaFoldDB" id="A0A8C4QDL8"/>